<organism evidence="1 2">
    <name type="scientific">Candidatus Kaiserbacteria bacterium RIFOXYD1_FULL_42_15</name>
    <dbReference type="NCBI Taxonomy" id="1798532"/>
    <lineage>
        <taxon>Bacteria</taxon>
        <taxon>Candidatus Kaiseribacteriota</taxon>
    </lineage>
</organism>
<accession>A0A1F6FRJ1</accession>
<dbReference type="InterPro" id="IPR007420">
    <property type="entry name" value="DUF465"/>
</dbReference>
<evidence type="ECO:0000313" key="2">
    <source>
        <dbReference type="Proteomes" id="UP000179230"/>
    </source>
</evidence>
<gene>
    <name evidence="1" type="ORF">A2592_03645</name>
</gene>
<dbReference type="Proteomes" id="UP000179230">
    <property type="component" value="Unassembled WGS sequence"/>
</dbReference>
<dbReference type="AlphaFoldDB" id="A0A1F6FRJ1"/>
<evidence type="ECO:0000313" key="1">
    <source>
        <dbReference type="EMBL" id="OGG88480.1"/>
    </source>
</evidence>
<dbReference type="Gene3D" id="6.10.280.50">
    <property type="match status" value="1"/>
</dbReference>
<name>A0A1F6FRJ1_9BACT</name>
<reference evidence="1 2" key="1">
    <citation type="journal article" date="2016" name="Nat. Commun.">
        <title>Thousands of microbial genomes shed light on interconnected biogeochemical processes in an aquifer system.</title>
        <authorList>
            <person name="Anantharaman K."/>
            <person name="Brown C.T."/>
            <person name="Hug L.A."/>
            <person name="Sharon I."/>
            <person name="Castelle C.J."/>
            <person name="Probst A.J."/>
            <person name="Thomas B.C."/>
            <person name="Singh A."/>
            <person name="Wilkins M.J."/>
            <person name="Karaoz U."/>
            <person name="Brodie E.L."/>
            <person name="Williams K.H."/>
            <person name="Hubbard S.S."/>
            <person name="Banfield J.F."/>
        </authorList>
    </citation>
    <scope>NUCLEOTIDE SEQUENCE [LARGE SCALE GENOMIC DNA]</scope>
</reference>
<dbReference type="Pfam" id="PF04325">
    <property type="entry name" value="DUF465"/>
    <property type="match status" value="1"/>
</dbReference>
<comment type="caution">
    <text evidence="1">The sequence shown here is derived from an EMBL/GenBank/DDBJ whole genome shotgun (WGS) entry which is preliminary data.</text>
</comment>
<protein>
    <recommendedName>
        <fullName evidence="3">DUF465 domain-containing protein</fullName>
    </recommendedName>
</protein>
<sequence>MKMDIECLVSLLRKQHLKIEAEVKKLQRAPAPDYLEIRMLKKKKLSIKDKIRRLLSPYASMRE</sequence>
<dbReference type="EMBL" id="MFMT01000019">
    <property type="protein sequence ID" value="OGG88480.1"/>
    <property type="molecule type" value="Genomic_DNA"/>
</dbReference>
<proteinExistence type="predicted"/>
<dbReference type="InterPro" id="IPR038444">
    <property type="entry name" value="DUF465_sf"/>
</dbReference>
<evidence type="ECO:0008006" key="3">
    <source>
        <dbReference type="Google" id="ProtNLM"/>
    </source>
</evidence>